<feature type="compositionally biased region" description="Polar residues" evidence="1">
    <location>
        <begin position="217"/>
        <end position="236"/>
    </location>
</feature>
<reference evidence="3" key="1">
    <citation type="journal article" date="2014" name="Nat. Commun.">
        <title>The emerging biofuel crop Camelina sativa retains a highly undifferentiated hexaploid genome structure.</title>
        <authorList>
            <person name="Kagale S."/>
            <person name="Koh C."/>
            <person name="Nixon J."/>
            <person name="Bollina V."/>
            <person name="Clarke W.E."/>
            <person name="Tuteja R."/>
            <person name="Spillane C."/>
            <person name="Robinson S.J."/>
            <person name="Links M.G."/>
            <person name="Clarke C."/>
            <person name="Higgins E.E."/>
            <person name="Huebert T."/>
            <person name="Sharpe A.G."/>
            <person name="Parkin I.A."/>
        </authorList>
    </citation>
    <scope>NUCLEOTIDE SEQUENCE [LARGE SCALE GENOMIC DNA]</scope>
    <source>
        <strain evidence="3">cv. DH55</strain>
    </source>
</reference>
<feature type="transmembrane region" description="Helical" evidence="2">
    <location>
        <begin position="180"/>
        <end position="206"/>
    </location>
</feature>
<keyword evidence="2" id="KW-0812">Transmembrane</keyword>
<evidence type="ECO:0000313" key="3">
    <source>
        <dbReference type="Proteomes" id="UP000694864"/>
    </source>
</evidence>
<dbReference type="GeneID" id="104739346"/>
<reference evidence="4" key="2">
    <citation type="submission" date="2025-08" db="UniProtKB">
        <authorList>
            <consortium name="RefSeq"/>
        </authorList>
    </citation>
    <scope>IDENTIFICATION</scope>
    <source>
        <tissue evidence="4">Leaf</tissue>
    </source>
</reference>
<name>A0ABM0VLD6_CAMSA</name>
<dbReference type="Proteomes" id="UP000694864">
    <property type="component" value="Chromosome 14"/>
</dbReference>
<organism evidence="3 4">
    <name type="scientific">Camelina sativa</name>
    <name type="common">False flax</name>
    <name type="synonym">Myagrum sativum</name>
    <dbReference type="NCBI Taxonomy" id="90675"/>
    <lineage>
        <taxon>Eukaryota</taxon>
        <taxon>Viridiplantae</taxon>
        <taxon>Streptophyta</taxon>
        <taxon>Embryophyta</taxon>
        <taxon>Tracheophyta</taxon>
        <taxon>Spermatophyta</taxon>
        <taxon>Magnoliopsida</taxon>
        <taxon>eudicotyledons</taxon>
        <taxon>Gunneridae</taxon>
        <taxon>Pentapetalae</taxon>
        <taxon>rosids</taxon>
        <taxon>malvids</taxon>
        <taxon>Brassicales</taxon>
        <taxon>Brassicaceae</taxon>
        <taxon>Camelineae</taxon>
        <taxon>Camelina</taxon>
    </lineage>
</organism>
<evidence type="ECO:0000313" key="4">
    <source>
        <dbReference type="RefSeq" id="XP_010457969.2"/>
    </source>
</evidence>
<evidence type="ECO:0000256" key="2">
    <source>
        <dbReference type="SAM" id="Phobius"/>
    </source>
</evidence>
<feature type="transmembrane region" description="Helical" evidence="2">
    <location>
        <begin position="89"/>
        <end position="107"/>
    </location>
</feature>
<keyword evidence="2" id="KW-0472">Membrane</keyword>
<feature type="region of interest" description="Disordered" evidence="1">
    <location>
        <begin position="215"/>
        <end position="242"/>
    </location>
</feature>
<accession>A0ABM0VLD6</accession>
<keyword evidence="2" id="KW-1133">Transmembrane helix</keyword>
<keyword evidence="3" id="KW-1185">Reference proteome</keyword>
<gene>
    <name evidence="4" type="primary">LOC104739346</name>
</gene>
<proteinExistence type="predicted"/>
<feature type="transmembrane region" description="Helical" evidence="2">
    <location>
        <begin position="32"/>
        <end position="57"/>
    </location>
</feature>
<sequence>MKDTIAKKIGKKIREKIGKKIGNIRKIGSLSIGAFAGVIIAAIVGFIGIIIGICFLLGCCFSRKAKEAQIAAEAEQEHKATTSMAPNHILIVLLIVVSHSLTAGYSLSSRDAYSKQDDESYVMATSDQAPSVVVVADLVKGRLLARVLASSEVIVNNVAHKSTSKKGGKKKHKGKKIGSLGFAALFGIIFALLVVLLVILSVIYVFHLKHKRKNARSAEQGTASGKVNESSQNQTSKTEDHV</sequence>
<evidence type="ECO:0000256" key="1">
    <source>
        <dbReference type="SAM" id="MobiDB-lite"/>
    </source>
</evidence>
<protein>
    <submittedName>
        <fullName evidence="4">Uncharacterized protein LOC104739346</fullName>
    </submittedName>
</protein>
<dbReference type="RefSeq" id="XP_010457969.2">
    <property type="nucleotide sequence ID" value="XM_010459667.2"/>
</dbReference>